<evidence type="ECO:0000313" key="4">
    <source>
        <dbReference type="Proteomes" id="UP001194468"/>
    </source>
</evidence>
<reference evidence="3" key="1">
    <citation type="submission" date="2019-10" db="EMBL/GenBank/DDBJ databases">
        <authorList>
            <consortium name="DOE Joint Genome Institute"/>
            <person name="Kuo A."/>
            <person name="Miyauchi S."/>
            <person name="Kiss E."/>
            <person name="Drula E."/>
            <person name="Kohler A."/>
            <person name="Sanchez-Garcia M."/>
            <person name="Andreopoulos B."/>
            <person name="Barry K.W."/>
            <person name="Bonito G."/>
            <person name="Buee M."/>
            <person name="Carver A."/>
            <person name="Chen C."/>
            <person name="Cichocki N."/>
            <person name="Clum A."/>
            <person name="Culley D."/>
            <person name="Crous P.W."/>
            <person name="Fauchery L."/>
            <person name="Girlanda M."/>
            <person name="Hayes R."/>
            <person name="Keri Z."/>
            <person name="LaButti K."/>
            <person name="Lipzen A."/>
            <person name="Lombard V."/>
            <person name="Magnuson J."/>
            <person name="Maillard F."/>
            <person name="Morin E."/>
            <person name="Murat C."/>
            <person name="Nolan M."/>
            <person name="Ohm R."/>
            <person name="Pangilinan J."/>
            <person name="Pereira M."/>
            <person name="Perotto S."/>
            <person name="Peter M."/>
            <person name="Riley R."/>
            <person name="Sitrit Y."/>
            <person name="Stielow B."/>
            <person name="Szollosi G."/>
            <person name="Zifcakova L."/>
            <person name="Stursova M."/>
            <person name="Spatafora J.W."/>
            <person name="Tedersoo L."/>
            <person name="Vaario L.-M."/>
            <person name="Yamada A."/>
            <person name="Yan M."/>
            <person name="Wang P."/>
            <person name="Xu J."/>
            <person name="Bruns T."/>
            <person name="Baldrian P."/>
            <person name="Vilgalys R."/>
            <person name="Henrissat B."/>
            <person name="Grigoriev I.V."/>
            <person name="Hibbett D."/>
            <person name="Nagy L.G."/>
            <person name="Martin F.M."/>
        </authorList>
    </citation>
    <scope>NUCLEOTIDE SEQUENCE</scope>
    <source>
        <strain evidence="3">BED1</strain>
    </source>
</reference>
<name>A0AAD4BFU7_BOLED</name>
<keyword evidence="2" id="KW-1133">Transmembrane helix</keyword>
<proteinExistence type="predicted"/>
<evidence type="ECO:0000256" key="2">
    <source>
        <dbReference type="SAM" id="Phobius"/>
    </source>
</evidence>
<gene>
    <name evidence="3" type="ORF">L210DRAFT_3634653</name>
</gene>
<dbReference type="Proteomes" id="UP001194468">
    <property type="component" value="Unassembled WGS sequence"/>
</dbReference>
<reference evidence="3" key="2">
    <citation type="journal article" date="2020" name="Nat. Commun.">
        <title>Large-scale genome sequencing of mycorrhizal fungi provides insights into the early evolution of symbiotic traits.</title>
        <authorList>
            <person name="Miyauchi S."/>
            <person name="Kiss E."/>
            <person name="Kuo A."/>
            <person name="Drula E."/>
            <person name="Kohler A."/>
            <person name="Sanchez-Garcia M."/>
            <person name="Morin E."/>
            <person name="Andreopoulos B."/>
            <person name="Barry K.W."/>
            <person name="Bonito G."/>
            <person name="Buee M."/>
            <person name="Carver A."/>
            <person name="Chen C."/>
            <person name="Cichocki N."/>
            <person name="Clum A."/>
            <person name="Culley D."/>
            <person name="Crous P.W."/>
            <person name="Fauchery L."/>
            <person name="Girlanda M."/>
            <person name="Hayes R.D."/>
            <person name="Keri Z."/>
            <person name="LaButti K."/>
            <person name="Lipzen A."/>
            <person name="Lombard V."/>
            <person name="Magnuson J."/>
            <person name="Maillard F."/>
            <person name="Murat C."/>
            <person name="Nolan M."/>
            <person name="Ohm R.A."/>
            <person name="Pangilinan J."/>
            <person name="Pereira M.F."/>
            <person name="Perotto S."/>
            <person name="Peter M."/>
            <person name="Pfister S."/>
            <person name="Riley R."/>
            <person name="Sitrit Y."/>
            <person name="Stielow J.B."/>
            <person name="Szollosi G."/>
            <person name="Zifcakova L."/>
            <person name="Stursova M."/>
            <person name="Spatafora J.W."/>
            <person name="Tedersoo L."/>
            <person name="Vaario L.M."/>
            <person name="Yamada A."/>
            <person name="Yan M."/>
            <person name="Wang P."/>
            <person name="Xu J."/>
            <person name="Bruns T."/>
            <person name="Baldrian P."/>
            <person name="Vilgalys R."/>
            <person name="Dunand C."/>
            <person name="Henrissat B."/>
            <person name="Grigoriev I.V."/>
            <person name="Hibbett D."/>
            <person name="Nagy L.G."/>
            <person name="Martin F.M."/>
        </authorList>
    </citation>
    <scope>NUCLEOTIDE SEQUENCE</scope>
    <source>
        <strain evidence="3">BED1</strain>
    </source>
</reference>
<accession>A0AAD4BFU7</accession>
<feature type="region of interest" description="Disordered" evidence="1">
    <location>
        <begin position="100"/>
        <end position="124"/>
    </location>
</feature>
<keyword evidence="4" id="KW-1185">Reference proteome</keyword>
<evidence type="ECO:0000256" key="1">
    <source>
        <dbReference type="SAM" id="MobiDB-lite"/>
    </source>
</evidence>
<feature type="transmembrane region" description="Helical" evidence="2">
    <location>
        <begin position="41"/>
        <end position="63"/>
    </location>
</feature>
<evidence type="ECO:0000313" key="3">
    <source>
        <dbReference type="EMBL" id="KAF8425761.1"/>
    </source>
</evidence>
<dbReference type="AlphaFoldDB" id="A0AAD4BFU7"/>
<sequence length="354" mass="39500">MRKGTGDGQCDMRAIRLGLAGKTSHWAQFDTRKGMCGERMASSAVAVVISVALVAVSLIATVIPGRAHQIFVDGAESSTTLLRRRRAGVRVRVSMGLRSTDPDPRRLPVPVHFPRNSEVKGRRRRRGETIDASCGRSFFSFLFTSLHHEYYSPPRPGNEPTDPIRHTTCTPSRLGNGNESNGTGDLDVTMTQRAPLDVPQLDNKPMGSIGRTVYRSAQLKLGVPPLRRDDQPNWTTGQWARLDVLPETPTHYFDGCRYLRDPIQYNDLTYDRLHREIRHNRAFWLCPFREGPLTFTPTNKYDVIGCCAIEGDADGLSEVGGEHVGSSAVVEEVKERVAGRISDTFRYTCLVNVY</sequence>
<comment type="caution">
    <text evidence="3">The sequence shown here is derived from an EMBL/GenBank/DDBJ whole genome shotgun (WGS) entry which is preliminary data.</text>
</comment>
<keyword evidence="2" id="KW-0812">Transmembrane</keyword>
<organism evidence="3 4">
    <name type="scientific">Boletus edulis BED1</name>
    <dbReference type="NCBI Taxonomy" id="1328754"/>
    <lineage>
        <taxon>Eukaryota</taxon>
        <taxon>Fungi</taxon>
        <taxon>Dikarya</taxon>
        <taxon>Basidiomycota</taxon>
        <taxon>Agaricomycotina</taxon>
        <taxon>Agaricomycetes</taxon>
        <taxon>Agaricomycetidae</taxon>
        <taxon>Boletales</taxon>
        <taxon>Boletineae</taxon>
        <taxon>Boletaceae</taxon>
        <taxon>Boletoideae</taxon>
        <taxon>Boletus</taxon>
    </lineage>
</organism>
<protein>
    <submittedName>
        <fullName evidence="3">Uncharacterized protein</fullName>
    </submittedName>
</protein>
<keyword evidence="2" id="KW-0472">Membrane</keyword>
<dbReference type="EMBL" id="WHUW01000093">
    <property type="protein sequence ID" value="KAF8425761.1"/>
    <property type="molecule type" value="Genomic_DNA"/>
</dbReference>